<dbReference type="SUPFAM" id="SSF51735">
    <property type="entry name" value="NAD(P)-binding Rossmann-fold domains"/>
    <property type="match status" value="1"/>
</dbReference>
<keyword evidence="3" id="KW-0479">Metal-binding</keyword>
<dbReference type="AlphaFoldDB" id="A0A1B2DIS2"/>
<reference evidence="7" key="1">
    <citation type="submission" date="2016-08" db="EMBL/GenBank/DDBJ databases">
        <title>Complete Genome Seqeunce of Paenibacillus sp. BIHB 4019 from tea rhizoplane.</title>
        <authorList>
            <person name="Thakur R."/>
            <person name="Swarnkar M.K."/>
            <person name="Gulati A."/>
        </authorList>
    </citation>
    <scope>NUCLEOTIDE SEQUENCE [LARGE SCALE GENOMIC DNA]</scope>
    <source>
        <strain evidence="7">BIHB4019</strain>
    </source>
</reference>
<dbReference type="Gene3D" id="3.90.180.10">
    <property type="entry name" value="Medium-chain alcohol dehydrogenases, catalytic domain"/>
    <property type="match status" value="2"/>
</dbReference>
<comment type="similarity">
    <text evidence="2">Belongs to the zinc-containing alcohol dehydrogenase family.</text>
</comment>
<feature type="domain" description="Alcohol dehydrogenase-like C-terminal" evidence="6">
    <location>
        <begin position="151"/>
        <end position="270"/>
    </location>
</feature>
<dbReference type="CDD" id="cd08255">
    <property type="entry name" value="2-desacetyl-2-hydroxyethyl_bacteriochlorophyllide_like"/>
    <property type="match status" value="1"/>
</dbReference>
<dbReference type="InterPro" id="IPR011032">
    <property type="entry name" value="GroES-like_sf"/>
</dbReference>
<evidence type="ECO:0000256" key="4">
    <source>
        <dbReference type="ARBA" id="ARBA00022833"/>
    </source>
</evidence>
<protein>
    <submittedName>
        <fullName evidence="7">Alcohol dehydrogenase</fullName>
    </submittedName>
</protein>
<organism evidence="7">
    <name type="scientific">Paenibacillus sp. BIHB 4019</name>
    <dbReference type="NCBI Taxonomy" id="1870819"/>
    <lineage>
        <taxon>Bacteria</taxon>
        <taxon>Bacillati</taxon>
        <taxon>Bacillota</taxon>
        <taxon>Bacilli</taxon>
        <taxon>Bacillales</taxon>
        <taxon>Paenibacillaceae</taxon>
        <taxon>Paenibacillus</taxon>
    </lineage>
</organism>
<dbReference type="GO" id="GO:0046872">
    <property type="term" value="F:metal ion binding"/>
    <property type="evidence" value="ECO:0007669"/>
    <property type="project" value="UniProtKB-KW"/>
</dbReference>
<dbReference type="InterPro" id="IPR013149">
    <property type="entry name" value="ADH-like_C"/>
</dbReference>
<name>A0A1B2DIS2_9BACL</name>
<keyword evidence="4" id="KW-0862">Zinc</keyword>
<evidence type="ECO:0000256" key="1">
    <source>
        <dbReference type="ARBA" id="ARBA00001947"/>
    </source>
</evidence>
<comment type="cofactor">
    <cofactor evidence="1">
        <name>Zn(2+)</name>
        <dbReference type="ChEBI" id="CHEBI:29105"/>
    </cofactor>
</comment>
<evidence type="ECO:0000313" key="7">
    <source>
        <dbReference type="EMBL" id="ANY67596.1"/>
    </source>
</evidence>
<evidence type="ECO:0000256" key="3">
    <source>
        <dbReference type="ARBA" id="ARBA00022723"/>
    </source>
</evidence>
<dbReference type="Pfam" id="PF00107">
    <property type="entry name" value="ADH_zinc_N"/>
    <property type="match status" value="1"/>
</dbReference>
<sequence length="339" mass="36613">MKNTQIEFTAPWKVEVKQEELQAQVPELTGNQVLVKKHYTLISPGTELACLSGGEGWFHMPSVPGYAAASEIVALGPEAAEGFQIGDMVFHYGKHSRYELTTTSGVFLKVPDSLPLAWAPFTRMATVAMTSTRVSSIELGDYVAVTGLGLIGNMAAQLAGLQGASVIGIDLAAKRRDLAKNCGIQHAIEAGADTHKQVMELTGGKGVSTLIEATGVPQVILDNVALVGQYGEAILLGSPRGELQSNVTDLLNSIHLNGRGCVTFKGAHEWRYPLTPEAFVKHSLVRNSEVVFRLMQYGKLQVEPLISHIMSPADAPAAYEGLRNKKDEYLGVLFNWEEV</sequence>
<dbReference type="RefSeq" id="WP_099518781.1">
    <property type="nucleotide sequence ID" value="NZ_CP016808.1"/>
</dbReference>
<evidence type="ECO:0000256" key="2">
    <source>
        <dbReference type="ARBA" id="ARBA00008072"/>
    </source>
</evidence>
<dbReference type="InterPro" id="IPR036291">
    <property type="entry name" value="NAD(P)-bd_dom_sf"/>
</dbReference>
<dbReference type="PANTHER" id="PTHR43350">
    <property type="entry name" value="NAD-DEPENDENT ALCOHOL DEHYDROGENASE"/>
    <property type="match status" value="1"/>
</dbReference>
<evidence type="ECO:0000259" key="6">
    <source>
        <dbReference type="Pfam" id="PF00107"/>
    </source>
</evidence>
<dbReference type="Gene3D" id="3.40.50.720">
    <property type="entry name" value="NAD(P)-binding Rossmann-like Domain"/>
    <property type="match status" value="1"/>
</dbReference>
<dbReference type="PANTHER" id="PTHR43350:SF19">
    <property type="entry name" value="D-GULOSIDE 3-DEHYDROGENASE"/>
    <property type="match status" value="1"/>
</dbReference>
<dbReference type="GO" id="GO:0016491">
    <property type="term" value="F:oxidoreductase activity"/>
    <property type="evidence" value="ECO:0007669"/>
    <property type="project" value="UniProtKB-KW"/>
</dbReference>
<keyword evidence="5" id="KW-0560">Oxidoreductase</keyword>
<dbReference type="EMBL" id="CP016808">
    <property type="protein sequence ID" value="ANY67596.1"/>
    <property type="molecule type" value="Genomic_DNA"/>
</dbReference>
<evidence type="ECO:0000256" key="5">
    <source>
        <dbReference type="ARBA" id="ARBA00023002"/>
    </source>
</evidence>
<gene>
    <name evidence="7" type="ORF">BBD42_14765</name>
</gene>
<proteinExistence type="inferred from homology"/>
<dbReference type="SUPFAM" id="SSF50129">
    <property type="entry name" value="GroES-like"/>
    <property type="match status" value="1"/>
</dbReference>
<accession>A0A1B2DIS2</accession>